<keyword evidence="2" id="KW-0646">Protease inhibitor</keyword>
<dbReference type="SMART" id="SM00043">
    <property type="entry name" value="CY"/>
    <property type="match status" value="1"/>
</dbReference>
<feature type="chain" id="PRO_5035239520" description="Cystatin domain-containing protein" evidence="5">
    <location>
        <begin position="24"/>
        <end position="139"/>
    </location>
</feature>
<evidence type="ECO:0000259" key="6">
    <source>
        <dbReference type="SMART" id="SM00043"/>
    </source>
</evidence>
<evidence type="ECO:0000256" key="1">
    <source>
        <dbReference type="ARBA" id="ARBA00009403"/>
    </source>
</evidence>
<gene>
    <name evidence="7" type="ORF">GDO78_014749</name>
</gene>
<name>A0A8J6BL39_ELECQ</name>
<evidence type="ECO:0000313" key="7">
    <source>
        <dbReference type="EMBL" id="KAG9462193.1"/>
    </source>
</evidence>
<dbReference type="PANTHER" id="PTHR46186">
    <property type="entry name" value="CYSTATIN"/>
    <property type="match status" value="1"/>
</dbReference>
<accession>A0A8J6BL39</accession>
<dbReference type="Gene3D" id="3.10.450.10">
    <property type="match status" value="1"/>
</dbReference>
<evidence type="ECO:0000256" key="4">
    <source>
        <dbReference type="ARBA" id="ARBA00023157"/>
    </source>
</evidence>
<protein>
    <recommendedName>
        <fullName evidence="6">Cystatin domain-containing protein</fullName>
    </recommendedName>
</protein>
<evidence type="ECO:0000256" key="2">
    <source>
        <dbReference type="ARBA" id="ARBA00022690"/>
    </source>
</evidence>
<dbReference type="SUPFAM" id="SSF54403">
    <property type="entry name" value="Cystatin/monellin"/>
    <property type="match status" value="1"/>
</dbReference>
<reference evidence="7" key="1">
    <citation type="thesis" date="2020" institute="ProQuest LLC" country="789 East Eisenhower Parkway, Ann Arbor, MI, USA">
        <title>Comparative Genomics and Chromosome Evolution.</title>
        <authorList>
            <person name="Mudd A.B."/>
        </authorList>
    </citation>
    <scope>NUCLEOTIDE SEQUENCE</scope>
    <source>
        <strain evidence="7">HN-11 Male</strain>
        <tissue evidence="7">Kidney and liver</tissue>
    </source>
</reference>
<proteinExistence type="inferred from homology"/>
<dbReference type="CDD" id="cd00042">
    <property type="entry name" value="CY"/>
    <property type="match status" value="1"/>
</dbReference>
<dbReference type="FunFam" id="3.10.450.10:FF:000004">
    <property type="entry name" value="Cystatin C"/>
    <property type="match status" value="1"/>
</dbReference>
<dbReference type="GO" id="GO:0031982">
    <property type="term" value="C:vesicle"/>
    <property type="evidence" value="ECO:0007669"/>
    <property type="project" value="TreeGrafter"/>
</dbReference>
<organism evidence="7 8">
    <name type="scientific">Eleutherodactylus coqui</name>
    <name type="common">Puerto Rican coqui</name>
    <dbReference type="NCBI Taxonomy" id="57060"/>
    <lineage>
        <taxon>Eukaryota</taxon>
        <taxon>Metazoa</taxon>
        <taxon>Chordata</taxon>
        <taxon>Craniata</taxon>
        <taxon>Vertebrata</taxon>
        <taxon>Euteleostomi</taxon>
        <taxon>Amphibia</taxon>
        <taxon>Batrachia</taxon>
        <taxon>Anura</taxon>
        <taxon>Neobatrachia</taxon>
        <taxon>Hyloidea</taxon>
        <taxon>Eleutherodactylidae</taxon>
        <taxon>Eleutherodactylinae</taxon>
        <taxon>Eleutherodactylus</taxon>
        <taxon>Eleutherodactylus</taxon>
    </lineage>
</organism>
<dbReference type="Pfam" id="PF00031">
    <property type="entry name" value="Cystatin"/>
    <property type="match status" value="1"/>
</dbReference>
<dbReference type="PANTHER" id="PTHR46186:SF2">
    <property type="entry name" value="CYSTATIN"/>
    <property type="match status" value="1"/>
</dbReference>
<comment type="similarity">
    <text evidence="1">Belongs to the cystatin family.</text>
</comment>
<dbReference type="Proteomes" id="UP000770717">
    <property type="component" value="Unassembled WGS sequence"/>
</dbReference>
<dbReference type="InterPro" id="IPR000010">
    <property type="entry name" value="Cystatin_dom"/>
</dbReference>
<evidence type="ECO:0000256" key="5">
    <source>
        <dbReference type="SAM" id="SignalP"/>
    </source>
</evidence>
<keyword evidence="5" id="KW-0732">Signal</keyword>
<evidence type="ECO:0000256" key="3">
    <source>
        <dbReference type="ARBA" id="ARBA00022704"/>
    </source>
</evidence>
<dbReference type="AlphaFoldDB" id="A0A8J6BL39"/>
<keyword evidence="3" id="KW-0789">Thiol protease inhibitor</keyword>
<comment type="caution">
    <text evidence="7">The sequence shown here is derived from an EMBL/GenBank/DDBJ whole genome shotgun (WGS) entry which is preliminary data.</text>
</comment>
<dbReference type="GO" id="GO:0005615">
    <property type="term" value="C:extracellular space"/>
    <property type="evidence" value="ECO:0007669"/>
    <property type="project" value="TreeGrafter"/>
</dbReference>
<sequence>MMTTGWCSRAFVVLSLLSLYVYGQKLVGGFQNRNPTDEDVVQAAKFAVNAFNSLSNEEYDYKLMKIVSAATQVIAGVRYDLNVEMGKTNCNREFTYDISSCDIIQDPKLARTYLCFFSVVEVPWENQESLVAVNCKVQQ</sequence>
<dbReference type="InterPro" id="IPR046350">
    <property type="entry name" value="Cystatin_sf"/>
</dbReference>
<dbReference type="GO" id="GO:0004869">
    <property type="term" value="F:cysteine-type endopeptidase inhibitor activity"/>
    <property type="evidence" value="ECO:0007669"/>
    <property type="project" value="UniProtKB-KW"/>
</dbReference>
<dbReference type="GO" id="GO:0005737">
    <property type="term" value="C:cytoplasm"/>
    <property type="evidence" value="ECO:0007669"/>
    <property type="project" value="TreeGrafter"/>
</dbReference>
<keyword evidence="8" id="KW-1185">Reference proteome</keyword>
<dbReference type="OrthoDB" id="1908104at2759"/>
<evidence type="ECO:0000313" key="8">
    <source>
        <dbReference type="Proteomes" id="UP000770717"/>
    </source>
</evidence>
<feature type="domain" description="Cystatin" evidence="6">
    <location>
        <begin position="25"/>
        <end position="136"/>
    </location>
</feature>
<feature type="signal peptide" evidence="5">
    <location>
        <begin position="1"/>
        <end position="23"/>
    </location>
</feature>
<dbReference type="EMBL" id="WNTK01013032">
    <property type="protein sequence ID" value="KAG9462193.1"/>
    <property type="molecule type" value="Genomic_DNA"/>
</dbReference>
<keyword evidence="4" id="KW-1015">Disulfide bond</keyword>